<proteinExistence type="predicted"/>
<dbReference type="EMBL" id="SFCC01000010">
    <property type="protein sequence ID" value="RZQ61997.1"/>
    <property type="molecule type" value="Genomic_DNA"/>
</dbReference>
<name>A0A4Q7J4P7_9PSEU</name>
<keyword evidence="1" id="KW-0503">Monooxygenase</keyword>
<protein>
    <submittedName>
        <fullName evidence="1">Antibiotic biosynthesis monooxygenase</fullName>
    </submittedName>
</protein>
<organism evidence="1 2">
    <name type="scientific">Amycolatopsis suaedae</name>
    <dbReference type="NCBI Taxonomy" id="2510978"/>
    <lineage>
        <taxon>Bacteria</taxon>
        <taxon>Bacillati</taxon>
        <taxon>Actinomycetota</taxon>
        <taxon>Actinomycetes</taxon>
        <taxon>Pseudonocardiales</taxon>
        <taxon>Pseudonocardiaceae</taxon>
        <taxon>Amycolatopsis</taxon>
    </lineage>
</organism>
<keyword evidence="2" id="KW-1185">Reference proteome</keyword>
<accession>A0A4Q7J4P7</accession>
<dbReference type="RefSeq" id="WP_130477090.1">
    <property type="nucleotide sequence ID" value="NZ_SFCC01000010.1"/>
</dbReference>
<dbReference type="SUPFAM" id="SSF54909">
    <property type="entry name" value="Dimeric alpha+beta barrel"/>
    <property type="match status" value="1"/>
</dbReference>
<dbReference type="Proteomes" id="UP000292003">
    <property type="component" value="Unassembled WGS sequence"/>
</dbReference>
<sequence length="238" mass="25825">MTNAQLTETLPDPGRADSGVVLASEWTVPADRQRAAADAALRAWDRHPLPDGLLSHSVYTSTDGERVLHYSQWTDTGAVARFRETDPARQREILAEVPEIERHGVDDYTLYRGGRTEGDTRVAGIIVLVTMIFDGPDPARQREWVDSVFAALDADRAGGTLPEGGIAAYFHTSNDGVKVINYAEWETEQHHIDALAAPGDGIGSPSPLWHRVQNFPGNVGGSVRRYHHVGTVSAAPAG</sequence>
<reference evidence="1 2" key="1">
    <citation type="submission" date="2019-02" db="EMBL/GenBank/DDBJ databases">
        <title>Draft genome sequence of Amycolatopsis sp. 8-3EHSu isolated from roots of Suaeda maritima.</title>
        <authorList>
            <person name="Duangmal K."/>
            <person name="Chantavorakit T."/>
        </authorList>
    </citation>
    <scope>NUCLEOTIDE SEQUENCE [LARGE SCALE GENOMIC DNA]</scope>
    <source>
        <strain evidence="1 2">8-3EHSu</strain>
    </source>
</reference>
<comment type="caution">
    <text evidence="1">The sequence shown here is derived from an EMBL/GenBank/DDBJ whole genome shotgun (WGS) entry which is preliminary data.</text>
</comment>
<evidence type="ECO:0000313" key="2">
    <source>
        <dbReference type="Proteomes" id="UP000292003"/>
    </source>
</evidence>
<evidence type="ECO:0000313" key="1">
    <source>
        <dbReference type="EMBL" id="RZQ61997.1"/>
    </source>
</evidence>
<dbReference type="InterPro" id="IPR011008">
    <property type="entry name" value="Dimeric_a/b-barrel"/>
</dbReference>
<keyword evidence="1" id="KW-0560">Oxidoreductase</keyword>
<dbReference type="GO" id="GO:0004497">
    <property type="term" value="F:monooxygenase activity"/>
    <property type="evidence" value="ECO:0007669"/>
    <property type="project" value="UniProtKB-KW"/>
</dbReference>
<dbReference type="Gene3D" id="3.30.70.100">
    <property type="match status" value="2"/>
</dbReference>
<gene>
    <name evidence="1" type="ORF">EWH70_20565</name>
</gene>
<dbReference type="OrthoDB" id="1493813at2"/>
<dbReference type="AlphaFoldDB" id="A0A4Q7J4P7"/>